<proteinExistence type="predicted"/>
<keyword evidence="3" id="KW-1185">Reference proteome</keyword>
<accession>A0A9D4W9J3</accession>
<comment type="caution">
    <text evidence="2">The sequence shown here is derived from an EMBL/GenBank/DDBJ whole genome shotgun (WGS) entry which is preliminary data.</text>
</comment>
<protein>
    <recommendedName>
        <fullName evidence="4">Agenet domain-containing protein</fullName>
    </recommendedName>
</protein>
<dbReference type="EMBL" id="JAMSHJ010000006">
    <property type="protein sequence ID" value="KAI5398683.1"/>
    <property type="molecule type" value="Genomic_DNA"/>
</dbReference>
<dbReference type="PANTHER" id="PTHR31917">
    <property type="entry name" value="AGENET DOMAIN-CONTAINING PROTEIN-RELATED"/>
    <property type="match status" value="1"/>
</dbReference>
<evidence type="ECO:0000256" key="1">
    <source>
        <dbReference type="SAM" id="MobiDB-lite"/>
    </source>
</evidence>
<name>A0A9D4W9J3_PEA</name>
<evidence type="ECO:0008006" key="4">
    <source>
        <dbReference type="Google" id="ProtNLM"/>
    </source>
</evidence>
<dbReference type="Gramene" id="Psat06G0416300-T1">
    <property type="protein sequence ID" value="KAI5398683.1"/>
    <property type="gene ID" value="KIW84_064163"/>
</dbReference>
<evidence type="ECO:0000313" key="2">
    <source>
        <dbReference type="EMBL" id="KAI5398683.1"/>
    </source>
</evidence>
<dbReference type="AlphaFoldDB" id="A0A9D4W9J3"/>
<gene>
    <name evidence="2" type="ORF">KIW84_064163</name>
</gene>
<organism evidence="2 3">
    <name type="scientific">Pisum sativum</name>
    <name type="common">Garden pea</name>
    <name type="synonym">Lathyrus oleraceus</name>
    <dbReference type="NCBI Taxonomy" id="3888"/>
    <lineage>
        <taxon>Eukaryota</taxon>
        <taxon>Viridiplantae</taxon>
        <taxon>Streptophyta</taxon>
        <taxon>Embryophyta</taxon>
        <taxon>Tracheophyta</taxon>
        <taxon>Spermatophyta</taxon>
        <taxon>Magnoliopsida</taxon>
        <taxon>eudicotyledons</taxon>
        <taxon>Gunneridae</taxon>
        <taxon>Pentapetalae</taxon>
        <taxon>rosids</taxon>
        <taxon>fabids</taxon>
        <taxon>Fabales</taxon>
        <taxon>Fabaceae</taxon>
        <taxon>Papilionoideae</taxon>
        <taxon>50 kb inversion clade</taxon>
        <taxon>NPAAA clade</taxon>
        <taxon>Hologalegina</taxon>
        <taxon>IRL clade</taxon>
        <taxon>Fabeae</taxon>
        <taxon>Lathyrus</taxon>
    </lineage>
</organism>
<dbReference type="PANTHER" id="PTHR31917:SF80">
    <property type="entry name" value="AGENET DOMAIN-CONTAINING PROTEIN-RELATED"/>
    <property type="match status" value="1"/>
</dbReference>
<evidence type="ECO:0000313" key="3">
    <source>
        <dbReference type="Proteomes" id="UP001058974"/>
    </source>
</evidence>
<feature type="compositionally biased region" description="Polar residues" evidence="1">
    <location>
        <begin position="10"/>
        <end position="20"/>
    </location>
</feature>
<feature type="region of interest" description="Disordered" evidence="1">
    <location>
        <begin position="1"/>
        <end position="23"/>
    </location>
</feature>
<dbReference type="Proteomes" id="UP001058974">
    <property type="component" value="Chromosome 6"/>
</dbReference>
<reference evidence="2 3" key="1">
    <citation type="journal article" date="2022" name="Nat. Genet.">
        <title>Improved pea reference genome and pan-genome highlight genomic features and evolutionary characteristics.</title>
        <authorList>
            <person name="Yang T."/>
            <person name="Liu R."/>
            <person name="Luo Y."/>
            <person name="Hu S."/>
            <person name="Wang D."/>
            <person name="Wang C."/>
            <person name="Pandey M.K."/>
            <person name="Ge S."/>
            <person name="Xu Q."/>
            <person name="Li N."/>
            <person name="Li G."/>
            <person name="Huang Y."/>
            <person name="Saxena R.K."/>
            <person name="Ji Y."/>
            <person name="Li M."/>
            <person name="Yan X."/>
            <person name="He Y."/>
            <person name="Liu Y."/>
            <person name="Wang X."/>
            <person name="Xiang C."/>
            <person name="Varshney R.K."/>
            <person name="Ding H."/>
            <person name="Gao S."/>
            <person name="Zong X."/>
        </authorList>
    </citation>
    <scope>NUCLEOTIDE SEQUENCE [LARGE SCALE GENOMIC DNA]</scope>
    <source>
        <strain evidence="2 3">cv. Zhongwan 6</strain>
    </source>
</reference>
<sequence length="123" mass="13800">MVDGEGTKGLQESSKLSQLQPIPPRKIIQDFPLADEVDVGHNDGWWDGRISGSLGDDIRVVNFKGSWEQLVYSQEELRRHHKWDYDSEIKELERVTAAETVSGNKGDFQFKPGTLVEGTSGLD</sequence>